<feature type="region of interest" description="Disordered" evidence="1">
    <location>
        <begin position="199"/>
        <end position="219"/>
    </location>
</feature>
<proteinExistence type="predicted"/>
<accession>J7G1K6</accession>
<evidence type="ECO:0000256" key="1">
    <source>
        <dbReference type="SAM" id="MobiDB-lite"/>
    </source>
</evidence>
<keyword evidence="2" id="KW-0472">Membrane</keyword>
<dbReference type="Proteomes" id="UP000243348">
    <property type="component" value="Nucleomorph 1"/>
</dbReference>
<keyword evidence="2" id="KW-1133">Transmembrane helix</keyword>
<protein>
    <submittedName>
        <fullName evidence="4">Uncharacterized protein</fullName>
    </submittedName>
</protein>
<geneLocation type="nucleomorph" evidence="4"/>
<name>J7G1K6_9CRYP</name>
<gene>
    <name evidence="3" type="ORF">CMESO_13</name>
    <name evidence="4" type="ORF">CMESO_181</name>
</gene>
<feature type="transmembrane region" description="Helical" evidence="2">
    <location>
        <begin position="173"/>
        <end position="195"/>
    </location>
</feature>
<keyword evidence="2" id="KW-0812">Transmembrane</keyword>
<keyword evidence="4" id="KW-0542">Nucleomorph</keyword>
<evidence type="ECO:0000313" key="5">
    <source>
        <dbReference type="Proteomes" id="UP000243348"/>
    </source>
</evidence>
<dbReference type="EMBL" id="CP003680">
    <property type="protein sequence ID" value="AFP65367.1"/>
    <property type="molecule type" value="Genomic_DNA"/>
</dbReference>
<dbReference type="AlphaFoldDB" id="J7G1K6"/>
<sequence>MPQEDNKPIKTFQESKFFMQESFAALKKISNRIFDDAKDTRAKVGLNIFLLVQIATLELVFNSESILRLIEDLPEEISEEIIEMDQISKLKISLGKSIQLFWEQLEDWEKSIAFDRTQEEEKKKTKEKKIEKKKEMTFLAQILFSIKEKILGPNPSQSNWENSHEFFFSKKSLFFGFFIVFLAGLLLGLSISFWYQRQKEKKKEKEKEKEKVNKEKIGT</sequence>
<evidence type="ECO:0000256" key="2">
    <source>
        <dbReference type="SAM" id="Phobius"/>
    </source>
</evidence>
<organism evidence="4 5">
    <name type="scientific">Chroomonas mesostigmatica CCMP1168</name>
    <dbReference type="NCBI Taxonomy" id="1195612"/>
    <lineage>
        <taxon>Eukaryota</taxon>
        <taxon>Cryptophyceae</taxon>
        <taxon>Pyrenomonadales</taxon>
        <taxon>Chroomonadaceae</taxon>
        <taxon>Chroomonas</taxon>
    </lineage>
</organism>
<dbReference type="EMBL" id="CP003680">
    <property type="protein sequence ID" value="AFP65216.1"/>
    <property type="molecule type" value="Genomic_DNA"/>
</dbReference>
<reference evidence="4 5" key="1">
    <citation type="journal article" date="2012" name="Genome Biol. Evol.">
        <title>Nucleomorph genome sequence of the cryptophyte alga Chroomonas mesostigmatica CCMP1168 reveals lineage-specific gene loss and genome complexity.</title>
        <authorList>
            <person name="Moore C.E."/>
            <person name="Curtis B."/>
            <person name="Mills T."/>
            <person name="Tanifuji G."/>
            <person name="Archibald J.M."/>
        </authorList>
    </citation>
    <scope>NUCLEOTIDE SEQUENCE [LARGE SCALE GENOMIC DNA]</scope>
    <source>
        <strain evidence="4 5">CCMP1168</strain>
    </source>
</reference>
<evidence type="ECO:0000313" key="4">
    <source>
        <dbReference type="EMBL" id="AFP65367.1"/>
    </source>
</evidence>
<evidence type="ECO:0000313" key="3">
    <source>
        <dbReference type="EMBL" id="AFP65216.1"/>
    </source>
</evidence>